<reference evidence="2 3" key="1">
    <citation type="submission" date="2015-12" db="EMBL/GenBank/DDBJ databases">
        <authorList>
            <person name="Shamseldin A."/>
            <person name="Moawad H."/>
            <person name="Abd El-Rahim W.M."/>
            <person name="Sadowsky M.J."/>
        </authorList>
    </citation>
    <scope>NUCLEOTIDE SEQUENCE [LARGE SCALE GENOMIC DNA]</scope>
    <source>
        <strain evidence="2 3">WF1</strain>
    </source>
</reference>
<dbReference type="AlphaFoldDB" id="A0A1V8M9A9"/>
<proteinExistence type="predicted"/>
<evidence type="ECO:0000256" key="1">
    <source>
        <dbReference type="SAM" id="Phobius"/>
    </source>
</evidence>
<gene>
    <name evidence="2" type="ORF">AU255_09945</name>
</gene>
<dbReference type="RefSeq" id="WP_080522744.1">
    <property type="nucleotide sequence ID" value="NZ_LPUF01000001.1"/>
</dbReference>
<comment type="caution">
    <text evidence="2">The sequence shown here is derived from an EMBL/GenBank/DDBJ whole genome shotgun (WGS) entry which is preliminary data.</text>
</comment>
<accession>A0A1V8M9A9</accession>
<protein>
    <recommendedName>
        <fullName evidence="4">Transmembrane anchor protein</fullName>
    </recommendedName>
</protein>
<evidence type="ECO:0008006" key="4">
    <source>
        <dbReference type="Google" id="ProtNLM"/>
    </source>
</evidence>
<evidence type="ECO:0000313" key="3">
    <source>
        <dbReference type="Proteomes" id="UP000191980"/>
    </source>
</evidence>
<keyword evidence="1" id="KW-0812">Transmembrane</keyword>
<sequence length="181" mass="20113">MNEVNIPVQSLKTLIISMISAVILAFCILIVFIGPAEYGIDPTGLGKKLGLTVLAKPFSESVKKVMSCPSGEQAADWQDIVQITIPAKSDLEYKFYLQKDAYIRYAWNSDGDAVYFDFHGEPAGDKTGYFKSYRETTANASEGDLMAPFTGTHGWYWKNDTNKAIHVILKTKGQYKIKGLI</sequence>
<keyword evidence="1" id="KW-0472">Membrane</keyword>
<dbReference type="STRING" id="1420851.AU255_09945"/>
<keyword evidence="1" id="KW-1133">Transmembrane helix</keyword>
<dbReference type="OrthoDB" id="952847at2"/>
<keyword evidence="3" id="KW-1185">Reference proteome</keyword>
<evidence type="ECO:0000313" key="2">
    <source>
        <dbReference type="EMBL" id="OQK18139.1"/>
    </source>
</evidence>
<feature type="transmembrane region" description="Helical" evidence="1">
    <location>
        <begin position="14"/>
        <end position="33"/>
    </location>
</feature>
<dbReference type="Proteomes" id="UP000191980">
    <property type="component" value="Unassembled WGS sequence"/>
</dbReference>
<name>A0A1V8M9A9_9GAMM</name>
<dbReference type="EMBL" id="LPUF01000001">
    <property type="protein sequence ID" value="OQK18139.1"/>
    <property type="molecule type" value="Genomic_DNA"/>
</dbReference>
<organism evidence="2 3">
    <name type="scientific">Methyloprofundus sedimenti</name>
    <dbReference type="NCBI Taxonomy" id="1420851"/>
    <lineage>
        <taxon>Bacteria</taxon>
        <taxon>Pseudomonadati</taxon>
        <taxon>Pseudomonadota</taxon>
        <taxon>Gammaproteobacteria</taxon>
        <taxon>Methylococcales</taxon>
        <taxon>Methylococcaceae</taxon>
        <taxon>Methyloprofundus</taxon>
    </lineage>
</organism>